<keyword evidence="2" id="KW-1003">Cell membrane</keyword>
<comment type="subcellular location">
    <subcellularLocation>
        <location evidence="1">Cell membrane</location>
        <topology evidence="1">Multi-pass membrane protein</topology>
    </subcellularLocation>
</comment>
<dbReference type="InterPro" id="IPR022791">
    <property type="entry name" value="L-PG_synthase/AglD"/>
</dbReference>
<keyword evidence="8" id="KW-1185">Reference proteome</keyword>
<sequence length="324" mass="36386">MLKNLIRSVIKGSVLLVFFLLLSFLFLAYRSFSPEALYLVGNLNKFYLLLAFFCLFLVHTFDNARLFIISRALGIKYSFLYGYITSFVNTFGATVTPAHIGGEGMAVYMLLRKGISAHKVATAVTFKTVTGMVFFILCFPFLILQTLKSPKNFINLFLILLVLLLFTPLFFTGIKKFLKKKDSEGLGSKLRKFLVKYLGAVKFFYKRKKAEFLLASLSSIGLYLSFLFIAFFLLLSFGKEVSPLEILSLQLGLLYAIFVSPTPGGSGVGEIGGYVIFAGLLGQNEVGVFVLLWRLISQYFSAFLGGILFFICLLIDTKKYLKVY</sequence>
<dbReference type="Proteomes" id="UP000000798">
    <property type="component" value="Chromosome"/>
</dbReference>
<dbReference type="PANTHER" id="PTHR37693">
    <property type="entry name" value="PHOSPHATIDYLGLYCEROL LYSYLTRANSFERASE"/>
    <property type="match status" value="1"/>
</dbReference>
<evidence type="ECO:0000256" key="1">
    <source>
        <dbReference type="ARBA" id="ARBA00004651"/>
    </source>
</evidence>
<name>O66999_AQUAE</name>
<keyword evidence="4 6" id="KW-1133">Transmembrane helix</keyword>
<dbReference type="GO" id="GO:0005886">
    <property type="term" value="C:plasma membrane"/>
    <property type="evidence" value="ECO:0007669"/>
    <property type="project" value="UniProtKB-SubCell"/>
</dbReference>
<evidence type="ECO:0000313" key="8">
    <source>
        <dbReference type="Proteomes" id="UP000000798"/>
    </source>
</evidence>
<feature type="transmembrane region" description="Helical" evidence="6">
    <location>
        <begin position="299"/>
        <end position="315"/>
    </location>
</feature>
<dbReference type="Pfam" id="PF03706">
    <property type="entry name" value="LPG_synthase_TM"/>
    <property type="match status" value="1"/>
</dbReference>
<evidence type="ECO:0000313" key="7">
    <source>
        <dbReference type="EMBL" id="AAC06968.1"/>
    </source>
</evidence>
<accession>O66999</accession>
<dbReference type="KEGG" id="aae:aq_818"/>
<dbReference type="NCBIfam" id="TIGR00374">
    <property type="entry name" value="flippase-like domain"/>
    <property type="match status" value="1"/>
</dbReference>
<evidence type="ECO:0000256" key="5">
    <source>
        <dbReference type="ARBA" id="ARBA00023136"/>
    </source>
</evidence>
<evidence type="ECO:0000256" key="6">
    <source>
        <dbReference type="SAM" id="Phobius"/>
    </source>
</evidence>
<dbReference type="PANTHER" id="PTHR37693:SF1">
    <property type="entry name" value="INTEGRAL MEMBRANE PROTEIN"/>
    <property type="match status" value="1"/>
</dbReference>
<protein>
    <recommendedName>
        <fullName evidence="9">Integral membrane protein</fullName>
    </recommendedName>
</protein>
<dbReference type="eggNOG" id="COG0392">
    <property type="taxonomic scope" value="Bacteria"/>
</dbReference>
<feature type="transmembrane region" description="Helical" evidence="6">
    <location>
        <begin position="120"/>
        <end position="147"/>
    </location>
</feature>
<gene>
    <name evidence="7" type="ordered locus">aq_818</name>
</gene>
<evidence type="ECO:0000256" key="3">
    <source>
        <dbReference type="ARBA" id="ARBA00022692"/>
    </source>
</evidence>
<evidence type="ECO:0000256" key="4">
    <source>
        <dbReference type="ARBA" id="ARBA00022989"/>
    </source>
</evidence>
<evidence type="ECO:0008006" key="9">
    <source>
        <dbReference type="Google" id="ProtNLM"/>
    </source>
</evidence>
<dbReference type="AlphaFoldDB" id="O66999"/>
<feature type="transmembrane region" description="Helical" evidence="6">
    <location>
        <begin position="212"/>
        <end position="235"/>
    </location>
</feature>
<keyword evidence="5 6" id="KW-0472">Membrane</keyword>
<proteinExistence type="predicted"/>
<dbReference type="STRING" id="224324.aq_818"/>
<evidence type="ECO:0000256" key="2">
    <source>
        <dbReference type="ARBA" id="ARBA00022475"/>
    </source>
</evidence>
<reference evidence="7 8" key="1">
    <citation type="journal article" date="1998" name="Nature">
        <title>The complete genome of the hyperthermophilic bacterium Aquifex aeolicus.</title>
        <authorList>
            <person name="Deckert G."/>
            <person name="Warren P.V."/>
            <person name="Gaasterland T."/>
            <person name="Young W.G."/>
            <person name="Lenox A.L."/>
            <person name="Graham D.E."/>
            <person name="Overbeek R."/>
            <person name="Snead M.A."/>
            <person name="Keller M."/>
            <person name="Aujay M."/>
            <person name="Huber R."/>
            <person name="Feldman R.A."/>
            <person name="Short J.M."/>
            <person name="Olson G.J."/>
            <person name="Swanson R.V."/>
        </authorList>
    </citation>
    <scope>NUCLEOTIDE SEQUENCE [LARGE SCALE GENOMIC DNA]</scope>
    <source>
        <strain evidence="7 8">VF5</strain>
    </source>
</reference>
<dbReference type="RefSeq" id="WP_010880498.1">
    <property type="nucleotide sequence ID" value="NC_000918.1"/>
</dbReference>
<dbReference type="OrthoDB" id="1493331at2"/>
<dbReference type="HOGENOM" id="CLU_039146_1_0_0"/>
<feature type="transmembrane region" description="Helical" evidence="6">
    <location>
        <begin position="153"/>
        <end position="171"/>
    </location>
</feature>
<dbReference type="PATRIC" id="fig|224324.8.peg.645"/>
<dbReference type="PIR" id="D70371">
    <property type="entry name" value="D70371"/>
</dbReference>
<dbReference type="EnsemblBacteria" id="AAC06968">
    <property type="protein sequence ID" value="AAC06968"/>
    <property type="gene ID" value="aq_818"/>
</dbReference>
<keyword evidence="3 6" id="KW-0812">Transmembrane</keyword>
<dbReference type="InParanoid" id="O66999"/>
<feature type="transmembrane region" description="Helical" evidence="6">
    <location>
        <begin position="46"/>
        <end position="68"/>
    </location>
</feature>
<organism evidence="7 8">
    <name type="scientific">Aquifex aeolicus (strain VF5)</name>
    <dbReference type="NCBI Taxonomy" id="224324"/>
    <lineage>
        <taxon>Bacteria</taxon>
        <taxon>Pseudomonadati</taxon>
        <taxon>Aquificota</taxon>
        <taxon>Aquificia</taxon>
        <taxon>Aquificales</taxon>
        <taxon>Aquificaceae</taxon>
        <taxon>Aquifex</taxon>
    </lineage>
</organism>
<dbReference type="EMBL" id="AE000657">
    <property type="protein sequence ID" value="AAC06968.1"/>
    <property type="molecule type" value="Genomic_DNA"/>
</dbReference>